<evidence type="ECO:0000256" key="2">
    <source>
        <dbReference type="ARBA" id="ARBA00007891"/>
    </source>
</evidence>
<gene>
    <name evidence="12" type="ORF">BDP27DRAFT_1313712</name>
</gene>
<dbReference type="GO" id="GO:0006890">
    <property type="term" value="P:retrograde vesicle-mediated transport, Golgi to endoplasmic reticulum"/>
    <property type="evidence" value="ECO:0007669"/>
    <property type="project" value="TreeGrafter"/>
</dbReference>
<keyword evidence="9 11" id="KW-0472">Membrane</keyword>
<protein>
    <recommendedName>
        <fullName evidence="14">USE1-like protein</fullName>
    </recommendedName>
</protein>
<evidence type="ECO:0000256" key="3">
    <source>
        <dbReference type="ARBA" id="ARBA00022448"/>
    </source>
</evidence>
<evidence type="ECO:0000256" key="11">
    <source>
        <dbReference type="SAM" id="Phobius"/>
    </source>
</evidence>
<keyword evidence="5" id="KW-0256">Endoplasmic reticulum</keyword>
<dbReference type="GO" id="GO:0015031">
    <property type="term" value="P:protein transport"/>
    <property type="evidence" value="ECO:0007669"/>
    <property type="project" value="UniProtKB-KW"/>
</dbReference>
<dbReference type="Pfam" id="PF09753">
    <property type="entry name" value="Use1"/>
    <property type="match status" value="1"/>
</dbReference>
<keyword evidence="13" id="KW-1185">Reference proteome</keyword>
<keyword evidence="8 11" id="KW-1133">Transmembrane helix</keyword>
<evidence type="ECO:0000256" key="1">
    <source>
        <dbReference type="ARBA" id="ARBA00004163"/>
    </source>
</evidence>
<keyword evidence="3" id="KW-0813">Transport</keyword>
<reference evidence="12" key="1">
    <citation type="submission" date="2020-11" db="EMBL/GenBank/DDBJ databases">
        <authorList>
            <consortium name="DOE Joint Genome Institute"/>
            <person name="Ahrendt S."/>
            <person name="Riley R."/>
            <person name="Andreopoulos W."/>
            <person name="Labutti K."/>
            <person name="Pangilinan J."/>
            <person name="Ruiz-Duenas F.J."/>
            <person name="Barrasa J.M."/>
            <person name="Sanchez-Garcia M."/>
            <person name="Camarero S."/>
            <person name="Miyauchi S."/>
            <person name="Serrano A."/>
            <person name="Linde D."/>
            <person name="Babiker R."/>
            <person name="Drula E."/>
            <person name="Ayuso-Fernandez I."/>
            <person name="Pacheco R."/>
            <person name="Padilla G."/>
            <person name="Ferreira P."/>
            <person name="Barriuso J."/>
            <person name="Kellner H."/>
            <person name="Castanera R."/>
            <person name="Alfaro M."/>
            <person name="Ramirez L."/>
            <person name="Pisabarro A.G."/>
            <person name="Kuo A."/>
            <person name="Tritt A."/>
            <person name="Lipzen A."/>
            <person name="He G."/>
            <person name="Yan M."/>
            <person name="Ng V."/>
            <person name="Cullen D."/>
            <person name="Martin F."/>
            <person name="Rosso M.-N."/>
            <person name="Henrissat B."/>
            <person name="Hibbett D."/>
            <person name="Martinez A.T."/>
            <person name="Grigoriev I.V."/>
        </authorList>
    </citation>
    <scope>NUCLEOTIDE SEQUENCE</scope>
    <source>
        <strain evidence="12">AH 40177</strain>
    </source>
</reference>
<evidence type="ECO:0000256" key="7">
    <source>
        <dbReference type="ARBA" id="ARBA00022927"/>
    </source>
</evidence>
<dbReference type="Proteomes" id="UP000772434">
    <property type="component" value="Unassembled WGS sequence"/>
</dbReference>
<dbReference type="PANTHER" id="PTHR13050:SF7">
    <property type="entry name" value="VESICLE TRANSPORT PROTEIN USE1"/>
    <property type="match status" value="1"/>
</dbReference>
<organism evidence="12 13">
    <name type="scientific">Rhodocollybia butyracea</name>
    <dbReference type="NCBI Taxonomy" id="206335"/>
    <lineage>
        <taxon>Eukaryota</taxon>
        <taxon>Fungi</taxon>
        <taxon>Dikarya</taxon>
        <taxon>Basidiomycota</taxon>
        <taxon>Agaricomycotina</taxon>
        <taxon>Agaricomycetes</taxon>
        <taxon>Agaricomycetidae</taxon>
        <taxon>Agaricales</taxon>
        <taxon>Marasmiineae</taxon>
        <taxon>Omphalotaceae</taxon>
        <taxon>Rhodocollybia</taxon>
    </lineage>
</organism>
<comment type="subcellular location">
    <subcellularLocation>
        <location evidence="1">Endoplasmic reticulum membrane</location>
        <topology evidence="1">Single-pass type IV membrane protein</topology>
    </subcellularLocation>
</comment>
<accession>A0A9P5Q8G8</accession>
<dbReference type="CDD" id="cd15860">
    <property type="entry name" value="SNARE_USE1"/>
    <property type="match status" value="1"/>
</dbReference>
<evidence type="ECO:0000256" key="10">
    <source>
        <dbReference type="SAM" id="MobiDB-lite"/>
    </source>
</evidence>
<keyword evidence="7" id="KW-0653">Protein transport</keyword>
<dbReference type="GO" id="GO:0005484">
    <property type="term" value="F:SNAP receptor activity"/>
    <property type="evidence" value="ECO:0007669"/>
    <property type="project" value="TreeGrafter"/>
</dbReference>
<dbReference type="GO" id="GO:0031201">
    <property type="term" value="C:SNARE complex"/>
    <property type="evidence" value="ECO:0007669"/>
    <property type="project" value="TreeGrafter"/>
</dbReference>
<proteinExistence type="inferred from homology"/>
<comment type="caution">
    <text evidence="12">The sequence shown here is derived from an EMBL/GenBank/DDBJ whole genome shotgun (WGS) entry which is preliminary data.</text>
</comment>
<evidence type="ECO:0000256" key="6">
    <source>
        <dbReference type="ARBA" id="ARBA00022892"/>
    </source>
</evidence>
<evidence type="ECO:0000313" key="13">
    <source>
        <dbReference type="Proteomes" id="UP000772434"/>
    </source>
</evidence>
<sequence length="275" mass="30782">MHPTASQARRDDINLTRLLRRLHKAVNEQKWDESSANDVWIQSLQTLQTVKYAKSLLRNLGISGVTPQDSQRYQDINANLERFETFLKSIEQRSTPRNNRPKSLLSSIPKPTIAVPEYKLESSPPEVPQSELPTDNLLTSPTDTALPSADLASPVPILISPLFPTTSKSTAIASGAFLENSKARHEAMTEQLAQMAVQLRKNAQHFSESLVEDKAVIEETQTKLEGNFGVMQKERIRLRDHRGKSGNTTCLVIFAVVGVLVVFVFMVALIRLTRR</sequence>
<dbReference type="OrthoDB" id="4506189at2759"/>
<evidence type="ECO:0000256" key="8">
    <source>
        <dbReference type="ARBA" id="ARBA00022989"/>
    </source>
</evidence>
<dbReference type="AlphaFoldDB" id="A0A9P5Q8G8"/>
<evidence type="ECO:0000256" key="5">
    <source>
        <dbReference type="ARBA" id="ARBA00022824"/>
    </source>
</evidence>
<evidence type="ECO:0000313" key="12">
    <source>
        <dbReference type="EMBL" id="KAF9076670.1"/>
    </source>
</evidence>
<evidence type="ECO:0000256" key="9">
    <source>
        <dbReference type="ARBA" id="ARBA00023136"/>
    </source>
</evidence>
<dbReference type="GO" id="GO:0005789">
    <property type="term" value="C:endoplasmic reticulum membrane"/>
    <property type="evidence" value="ECO:0007669"/>
    <property type="project" value="UniProtKB-SubCell"/>
</dbReference>
<keyword evidence="4 11" id="KW-0812">Transmembrane</keyword>
<feature type="region of interest" description="Disordered" evidence="10">
    <location>
        <begin position="120"/>
        <end position="139"/>
    </location>
</feature>
<dbReference type="PANTHER" id="PTHR13050">
    <property type="entry name" value="USE1-LIKE PROTEIN"/>
    <property type="match status" value="1"/>
</dbReference>
<name>A0A9P5Q8G8_9AGAR</name>
<dbReference type="EMBL" id="JADNRY010000006">
    <property type="protein sequence ID" value="KAF9076670.1"/>
    <property type="molecule type" value="Genomic_DNA"/>
</dbReference>
<feature type="transmembrane region" description="Helical" evidence="11">
    <location>
        <begin position="251"/>
        <end position="272"/>
    </location>
</feature>
<dbReference type="InterPro" id="IPR019150">
    <property type="entry name" value="Vesicle_transport_protein_Use1"/>
</dbReference>
<comment type="similarity">
    <text evidence="2">Belongs to the USE1 family.</text>
</comment>
<keyword evidence="6" id="KW-0931">ER-Golgi transport</keyword>
<evidence type="ECO:0008006" key="14">
    <source>
        <dbReference type="Google" id="ProtNLM"/>
    </source>
</evidence>
<evidence type="ECO:0000256" key="4">
    <source>
        <dbReference type="ARBA" id="ARBA00022692"/>
    </source>
</evidence>